<evidence type="ECO:0000313" key="1">
    <source>
        <dbReference type="EMBL" id="WTU45987.1"/>
    </source>
</evidence>
<reference evidence="1" key="1">
    <citation type="submission" date="2022-10" db="EMBL/GenBank/DDBJ databases">
        <title>The complete genomes of actinobacterial strains from the NBC collection.</title>
        <authorList>
            <person name="Joergensen T.S."/>
            <person name="Alvarez Arevalo M."/>
            <person name="Sterndorff E.B."/>
            <person name="Faurdal D."/>
            <person name="Vuksanovic O."/>
            <person name="Mourched A.-S."/>
            <person name="Charusanti P."/>
            <person name="Shaw S."/>
            <person name="Blin K."/>
            <person name="Weber T."/>
        </authorList>
    </citation>
    <scope>NUCLEOTIDE SEQUENCE</scope>
    <source>
        <strain evidence="1">NBC_00060</strain>
    </source>
</reference>
<dbReference type="AlphaFoldDB" id="A0AAU2HD30"/>
<protein>
    <submittedName>
        <fullName evidence="1">Uncharacterized protein</fullName>
    </submittedName>
</protein>
<proteinExistence type="predicted"/>
<accession>A0AAU2HD30</accession>
<name>A0AAU2HD30_9ACTN</name>
<sequence>MQLSKKYCAEPSAYRAATATDHARLARCALRSVVADAGGGCASAAGPGNSGPDHRLRKSDLRTRHLASAAAQPHVGEQLRIARWIGGCRTAHRRGLAGTAA</sequence>
<organism evidence="1">
    <name type="scientific">Streptomyces sp. NBC_00060</name>
    <dbReference type="NCBI Taxonomy" id="2975636"/>
    <lineage>
        <taxon>Bacteria</taxon>
        <taxon>Bacillati</taxon>
        <taxon>Actinomycetota</taxon>
        <taxon>Actinomycetes</taxon>
        <taxon>Kitasatosporales</taxon>
        <taxon>Streptomycetaceae</taxon>
        <taxon>Streptomyces</taxon>
    </lineage>
</organism>
<dbReference type="EMBL" id="CP108255">
    <property type="protein sequence ID" value="WTU45987.1"/>
    <property type="molecule type" value="Genomic_DNA"/>
</dbReference>
<gene>
    <name evidence="1" type="ORF">OHV25_41025</name>
</gene>